<feature type="compositionally biased region" description="Basic and acidic residues" evidence="5">
    <location>
        <begin position="693"/>
        <end position="709"/>
    </location>
</feature>
<dbReference type="PROSITE" id="PS50088">
    <property type="entry name" value="ANK_REPEAT"/>
    <property type="match status" value="5"/>
</dbReference>
<evidence type="ECO:0000256" key="3">
    <source>
        <dbReference type="PROSITE-ProRule" id="PRU00023"/>
    </source>
</evidence>
<feature type="compositionally biased region" description="Basic and acidic residues" evidence="5">
    <location>
        <begin position="504"/>
        <end position="527"/>
    </location>
</feature>
<accession>A0A315VTA9</accession>
<dbReference type="STRING" id="33528.ENSGAFP00000011666"/>
<feature type="repeat" description="ANK" evidence="3">
    <location>
        <begin position="409"/>
        <end position="441"/>
    </location>
</feature>
<feature type="region of interest" description="Disordered" evidence="5">
    <location>
        <begin position="648"/>
        <end position="709"/>
    </location>
</feature>
<feature type="repeat" description="ANK" evidence="3">
    <location>
        <begin position="376"/>
        <end position="408"/>
    </location>
</feature>
<keyword evidence="2 4" id="KW-0175">Coiled coil</keyword>
<feature type="coiled-coil region" evidence="4">
    <location>
        <begin position="585"/>
        <end position="645"/>
    </location>
</feature>
<comment type="caution">
    <text evidence="6">The sequence shown here is derived from an EMBL/GenBank/DDBJ whole genome shotgun (WGS) entry which is preliminary data.</text>
</comment>
<feature type="compositionally biased region" description="Polar residues" evidence="5">
    <location>
        <begin position="542"/>
        <end position="564"/>
    </location>
</feature>
<dbReference type="PROSITE" id="PS50297">
    <property type="entry name" value="ANK_REP_REGION"/>
    <property type="match status" value="5"/>
</dbReference>
<dbReference type="EMBL" id="NHOQ01001156">
    <property type="protein sequence ID" value="PWA26429.1"/>
    <property type="molecule type" value="Genomic_DNA"/>
</dbReference>
<dbReference type="SMART" id="SM00248">
    <property type="entry name" value="ANK"/>
    <property type="match status" value="6"/>
</dbReference>
<feature type="coiled-coil region" evidence="4">
    <location>
        <begin position="761"/>
        <end position="881"/>
    </location>
</feature>
<feature type="repeat" description="ANK" evidence="3">
    <location>
        <begin position="310"/>
        <end position="342"/>
    </location>
</feature>
<protein>
    <submittedName>
        <fullName evidence="6">Uncharacterized protein</fullName>
    </submittedName>
</protein>
<evidence type="ECO:0000256" key="2">
    <source>
        <dbReference type="ARBA" id="ARBA00023054"/>
    </source>
</evidence>
<keyword evidence="3" id="KW-0040">ANK repeat</keyword>
<dbReference type="InterPro" id="IPR036770">
    <property type="entry name" value="Ankyrin_rpt-contain_sf"/>
</dbReference>
<organism evidence="6 7">
    <name type="scientific">Gambusia affinis</name>
    <name type="common">Western mosquitofish</name>
    <name type="synonym">Heterandria affinis</name>
    <dbReference type="NCBI Taxonomy" id="33528"/>
    <lineage>
        <taxon>Eukaryota</taxon>
        <taxon>Metazoa</taxon>
        <taxon>Chordata</taxon>
        <taxon>Craniata</taxon>
        <taxon>Vertebrata</taxon>
        <taxon>Euteleostomi</taxon>
        <taxon>Actinopterygii</taxon>
        <taxon>Neopterygii</taxon>
        <taxon>Teleostei</taxon>
        <taxon>Neoteleostei</taxon>
        <taxon>Acanthomorphata</taxon>
        <taxon>Ovalentaria</taxon>
        <taxon>Atherinomorphae</taxon>
        <taxon>Cyprinodontiformes</taxon>
        <taxon>Poeciliidae</taxon>
        <taxon>Poeciliinae</taxon>
        <taxon>Gambusia</taxon>
    </lineage>
</organism>
<name>A0A315VTA9_GAMAF</name>
<keyword evidence="1" id="KW-0677">Repeat</keyword>
<dbReference type="InterPro" id="IPR042420">
    <property type="entry name" value="RAI14/UACA"/>
</dbReference>
<feature type="coiled-coil region" evidence="4">
    <location>
        <begin position="920"/>
        <end position="1209"/>
    </location>
</feature>
<dbReference type="GO" id="GO:0003779">
    <property type="term" value="F:actin binding"/>
    <property type="evidence" value="ECO:0007669"/>
    <property type="project" value="InterPro"/>
</dbReference>
<feature type="compositionally biased region" description="Basic and acidic residues" evidence="5">
    <location>
        <begin position="565"/>
        <end position="575"/>
    </location>
</feature>
<feature type="region of interest" description="Disordered" evidence="5">
    <location>
        <begin position="504"/>
        <end position="575"/>
    </location>
</feature>
<dbReference type="Proteomes" id="UP000250572">
    <property type="component" value="Unassembled WGS sequence"/>
</dbReference>
<evidence type="ECO:0000256" key="1">
    <source>
        <dbReference type="ARBA" id="ARBA00022737"/>
    </source>
</evidence>
<evidence type="ECO:0000313" key="7">
    <source>
        <dbReference type="Proteomes" id="UP000250572"/>
    </source>
</evidence>
<dbReference type="SUPFAM" id="SSF48403">
    <property type="entry name" value="Ankyrin repeat"/>
    <property type="match status" value="1"/>
</dbReference>
<reference evidence="6 7" key="1">
    <citation type="journal article" date="2018" name="G3 (Bethesda)">
        <title>A High-Quality Reference Genome for the Invasive Mosquitofish Gambusia affinis Using a Chicago Library.</title>
        <authorList>
            <person name="Hoffberg S.L."/>
            <person name="Troendle N.J."/>
            <person name="Glenn T.C."/>
            <person name="Mahmud O."/>
            <person name="Louha S."/>
            <person name="Chalopin D."/>
            <person name="Bennetzen J.L."/>
            <person name="Mauricio R."/>
        </authorList>
    </citation>
    <scope>NUCLEOTIDE SEQUENCE [LARGE SCALE GENOMIC DNA]</scope>
    <source>
        <strain evidence="6">NE01/NJP1002.9</strain>
        <tissue evidence="6">Muscle</tissue>
    </source>
</reference>
<feature type="repeat" description="ANK" evidence="3">
    <location>
        <begin position="442"/>
        <end position="474"/>
    </location>
</feature>
<gene>
    <name evidence="6" type="ORF">CCH79_00000815</name>
</gene>
<dbReference type="InterPro" id="IPR002110">
    <property type="entry name" value="Ankyrin_rpt"/>
</dbReference>
<feature type="repeat" description="ANK" evidence="3">
    <location>
        <begin position="343"/>
        <end position="375"/>
    </location>
</feature>
<dbReference type="Pfam" id="PF13857">
    <property type="entry name" value="Ank_5"/>
    <property type="match status" value="1"/>
</dbReference>
<dbReference type="PANTHER" id="PTHR24129">
    <property type="entry name" value="ANKYCORBIN"/>
    <property type="match status" value="1"/>
</dbReference>
<dbReference type="AlphaFoldDB" id="A0A315VTA9"/>
<dbReference type="Gene3D" id="1.25.40.20">
    <property type="entry name" value="Ankyrin repeat-containing domain"/>
    <property type="match status" value="2"/>
</dbReference>
<dbReference type="Pfam" id="PF12796">
    <property type="entry name" value="Ank_2"/>
    <property type="match status" value="1"/>
</dbReference>
<evidence type="ECO:0000256" key="4">
    <source>
        <dbReference type="SAM" id="Coils"/>
    </source>
</evidence>
<dbReference type="PRINTS" id="PR01415">
    <property type="entry name" value="ANKYRIN"/>
</dbReference>
<keyword evidence="7" id="KW-1185">Reference proteome</keyword>
<sequence length="1254" mass="139481">MLGSSSGEHLCSLYMFSCSLSESCSKQDSRAMPDLFTAQPWHPDCSKSIWLDSQCWFLPIPSLNPSFIHSLSMSSWSSASLPPLFSNQLEFPCNTKDESSRYLWRLSPSLSSSSSSSSRSGLGRNELCERWVFAAPLLSSLLLEPVSSGDELESHLPLLSLVPSSSTRSSRRLLDTARVRPDEQSRLDLLAELHRAWTGICQVGSCTTGKWHASKMRTHTIIIGPHAATSAPLRLPEMLRHGVFSQLEERRKTATKSIQDTRLGEKTAGYVNEWNKNDERLLAAVEHGEVDKVVSLLTKKGANAAKLDGEGKSALHVAAARGLTECLAVMLAHGADLSVTDAAGFTPLHLAAKNNHLECCRRLIQSKCPVDPADSSGRTALHHAAAGGNVQIVQLLCELKTSINQKDIDGLTALMLSAKHGHPEVCSTLIDCGAEINTPDNCGRTALMLAAESNAVAAVEVLAQKGADLSAVDSEGNDVVHYTKMLGSSETQTALLAALNRHPLLDSKSPRSPQHDQVAKLSDERITTPKKRKAPPPPNSPLQSSGPYSPSAVTPTSTPASNKGDTPKRFNYKEDEFTGLPLKEVEKLHEERSMLLETIKDLKQTVETVTVPQLEVEHTASAALVSALQARITALTLENQELANKLKRLPSLPGNELKENSRPNSMASNSSFHSTQDEFHSPAQAASTTQVEEQEHPVKLQEEGGEDGSRGEIKILKQALESLQIKLIETKKEYCLLQAQLNSDRQKQRDEDGSVREKIREEELMESLAELQAKLTDTQERYHQAMEEVEDLKAQMGRGEEEFTEKLEVEKLEHEIKQLKVRLVQLESEKDETAQRIRPMEEALQRTEEERRTAKEKELRSAQIEELYKEAQEEVRVLQEALKGTVPVEAAAKDFEEMKSDLNEVIAGQQHRLLELSHSYSETKSQLIAAQKELAEARAEKPSASAVSSEQQVQMLSSKVEELQTSLAETERKLSAAQEDITRLRQEAEAQTQSSVTLTDHTQVVSSLGNAIKELESDLETLREQLHQKTTQVEAFQKRLNAEQDVTSEDAVPRLDHETMREHLEGEVNHLTQLLQAALRKQDEMALEAADAWQKARDNRAEREALQELLMSREKENQTLTSKLAEAQDAVCQLKQLVENHVASEREKNKRIDDLSREVGKLKEALNSLSQLSYTSCSPSKRQQQNQQMETLQQQLKQLQYQLAESKKQHDEIVSVYRMHLLYAVQGQMDEDVQKALKQILKMCKVPSQAKEAC</sequence>
<proteinExistence type="predicted"/>
<feature type="compositionally biased region" description="Polar residues" evidence="5">
    <location>
        <begin position="662"/>
        <end position="674"/>
    </location>
</feature>
<evidence type="ECO:0000313" key="6">
    <source>
        <dbReference type="EMBL" id="PWA26429.1"/>
    </source>
</evidence>
<dbReference type="PANTHER" id="PTHR24129:SF0">
    <property type="entry name" value="ANKYCORBIN"/>
    <property type="match status" value="1"/>
</dbReference>
<evidence type="ECO:0000256" key="5">
    <source>
        <dbReference type="SAM" id="MobiDB-lite"/>
    </source>
</evidence>